<evidence type="ECO:0000313" key="8">
    <source>
        <dbReference type="Proteomes" id="UP000290365"/>
    </source>
</evidence>
<feature type="transmembrane region" description="Helical" evidence="6">
    <location>
        <begin position="460"/>
        <end position="481"/>
    </location>
</feature>
<dbReference type="EMBL" id="CP035758">
    <property type="protein sequence ID" value="QBD83055.1"/>
    <property type="molecule type" value="Genomic_DNA"/>
</dbReference>
<accession>A0A4P6K4R0</accession>
<name>A0A4P6K4R0_KTERU</name>
<dbReference type="RefSeq" id="WP_129894123.1">
    <property type="nucleotide sequence ID" value="NZ_CP035758.1"/>
</dbReference>
<evidence type="ECO:0000256" key="6">
    <source>
        <dbReference type="SAM" id="Phobius"/>
    </source>
</evidence>
<feature type="transmembrane region" description="Helical" evidence="6">
    <location>
        <begin position="245"/>
        <end position="268"/>
    </location>
</feature>
<dbReference type="Pfam" id="PF13520">
    <property type="entry name" value="AA_permease_2"/>
    <property type="match status" value="1"/>
</dbReference>
<feature type="transmembrane region" description="Helical" evidence="6">
    <location>
        <begin position="426"/>
        <end position="448"/>
    </location>
</feature>
<dbReference type="PANTHER" id="PTHR42770">
    <property type="entry name" value="AMINO ACID TRANSPORTER-RELATED"/>
    <property type="match status" value="1"/>
</dbReference>
<feature type="transmembrane region" description="Helical" evidence="6">
    <location>
        <begin position="33"/>
        <end position="53"/>
    </location>
</feature>
<organism evidence="7 8">
    <name type="scientific">Ktedonosporobacter rubrisoli</name>
    <dbReference type="NCBI Taxonomy" id="2509675"/>
    <lineage>
        <taxon>Bacteria</taxon>
        <taxon>Bacillati</taxon>
        <taxon>Chloroflexota</taxon>
        <taxon>Ktedonobacteria</taxon>
        <taxon>Ktedonobacterales</taxon>
        <taxon>Ktedonosporobacteraceae</taxon>
        <taxon>Ktedonosporobacter</taxon>
    </lineage>
</organism>
<evidence type="ECO:0000256" key="4">
    <source>
        <dbReference type="ARBA" id="ARBA00022989"/>
    </source>
</evidence>
<feature type="transmembrane region" description="Helical" evidence="6">
    <location>
        <begin position="97"/>
        <end position="121"/>
    </location>
</feature>
<dbReference type="PANTHER" id="PTHR42770:SF7">
    <property type="entry name" value="MEMBRANE PROTEIN"/>
    <property type="match status" value="1"/>
</dbReference>
<keyword evidence="4 6" id="KW-1133">Transmembrane helix</keyword>
<protein>
    <submittedName>
        <fullName evidence="7">Amino acid permease</fullName>
    </submittedName>
</protein>
<feature type="transmembrane region" description="Helical" evidence="6">
    <location>
        <begin position="382"/>
        <end position="406"/>
    </location>
</feature>
<feature type="transmembrane region" description="Helical" evidence="6">
    <location>
        <begin position="141"/>
        <end position="160"/>
    </location>
</feature>
<sequence length="502" mass="54200">MDAIENSSQQQAVLRSERIAGGILPKVLNSFDMVAIFVAIVLFISNSGVVAGGAGPASYLYWILGFITFLIPGAIVTGQLGLMFPGEGSIYVWTTKAFGAFMGFFAGFCAWWPGVLVMIATGDAAVALIQQLNPNFLTEPWQQGLVIILIIAFSFVLSILRFRVTQNLVNIIFIAYGCAILLVGVAGITALVSGHIAPVDYSAPNWFPKQANLTIYGTVVLGLLGIEVPLNMGVEVNDSRAITRYLLWGSIVVMLAYLIGTFGIMTAVHSVTDQGNPAASVLAVKAAFGGVGIVLSYIVNIILIGFFLFNTTVYNYSFGRLLFVSGLDRRLPAVMSKVNANKVPWVAVLVQSIISAVFTAIAFILAPFALNAGMKPTDLSTVIYSILQAAVTVIWCVSMVILFIDVIIIRYKYHDEFARKRLAPDWVFYLCSALGMVATAFGVFVTFTNPWVSLVSYSQWILWIGGIGIISLLVGIVLFFIGQATTRGDVSDEDIIAQVTES</sequence>
<evidence type="ECO:0000256" key="1">
    <source>
        <dbReference type="ARBA" id="ARBA00004651"/>
    </source>
</evidence>
<feature type="transmembrane region" description="Helical" evidence="6">
    <location>
        <begin position="288"/>
        <end position="309"/>
    </location>
</feature>
<evidence type="ECO:0000256" key="3">
    <source>
        <dbReference type="ARBA" id="ARBA00022692"/>
    </source>
</evidence>
<evidence type="ECO:0000256" key="2">
    <source>
        <dbReference type="ARBA" id="ARBA00022475"/>
    </source>
</evidence>
<dbReference type="InterPro" id="IPR050367">
    <property type="entry name" value="APC_superfamily"/>
</dbReference>
<keyword evidence="3 6" id="KW-0812">Transmembrane</keyword>
<feature type="transmembrane region" description="Helical" evidence="6">
    <location>
        <begin position="213"/>
        <end position="233"/>
    </location>
</feature>
<keyword evidence="2" id="KW-1003">Cell membrane</keyword>
<reference evidence="7 8" key="1">
    <citation type="submission" date="2019-01" db="EMBL/GenBank/DDBJ databases">
        <title>Ktedonosporobacter rubrisoli SCAWS-G2.</title>
        <authorList>
            <person name="Huang Y."/>
            <person name="Yan B."/>
        </authorList>
    </citation>
    <scope>NUCLEOTIDE SEQUENCE [LARGE SCALE GENOMIC DNA]</scope>
    <source>
        <strain evidence="7 8">SCAWS-G2</strain>
    </source>
</reference>
<dbReference type="Gene3D" id="1.20.1740.10">
    <property type="entry name" value="Amino acid/polyamine transporter I"/>
    <property type="match status" value="1"/>
</dbReference>
<comment type="subcellular location">
    <subcellularLocation>
        <location evidence="1">Cell membrane</location>
        <topology evidence="1">Multi-pass membrane protein</topology>
    </subcellularLocation>
</comment>
<feature type="transmembrane region" description="Helical" evidence="6">
    <location>
        <begin position="345"/>
        <end position="370"/>
    </location>
</feature>
<keyword evidence="8" id="KW-1185">Reference proteome</keyword>
<proteinExistence type="predicted"/>
<gene>
    <name evidence="7" type="ORF">EPA93_46680</name>
</gene>
<dbReference type="GO" id="GO:0005886">
    <property type="term" value="C:plasma membrane"/>
    <property type="evidence" value="ECO:0007669"/>
    <property type="project" value="UniProtKB-SubCell"/>
</dbReference>
<dbReference type="AlphaFoldDB" id="A0A4P6K4R0"/>
<feature type="transmembrane region" description="Helical" evidence="6">
    <location>
        <begin position="59"/>
        <end position="85"/>
    </location>
</feature>
<evidence type="ECO:0000256" key="5">
    <source>
        <dbReference type="ARBA" id="ARBA00023136"/>
    </source>
</evidence>
<dbReference type="GO" id="GO:0022857">
    <property type="term" value="F:transmembrane transporter activity"/>
    <property type="evidence" value="ECO:0007669"/>
    <property type="project" value="InterPro"/>
</dbReference>
<keyword evidence="5 6" id="KW-0472">Membrane</keyword>
<evidence type="ECO:0000313" key="7">
    <source>
        <dbReference type="EMBL" id="QBD83055.1"/>
    </source>
</evidence>
<dbReference type="Proteomes" id="UP000290365">
    <property type="component" value="Chromosome"/>
</dbReference>
<feature type="transmembrane region" description="Helical" evidence="6">
    <location>
        <begin position="172"/>
        <end position="193"/>
    </location>
</feature>
<dbReference type="KEGG" id="kbs:EPA93_46680"/>
<dbReference type="PIRSF" id="PIRSF006060">
    <property type="entry name" value="AA_transporter"/>
    <property type="match status" value="1"/>
</dbReference>
<dbReference type="InterPro" id="IPR002293">
    <property type="entry name" value="AA/rel_permease1"/>
</dbReference>
<dbReference type="OrthoDB" id="3170677at2"/>